<evidence type="ECO:0008006" key="3">
    <source>
        <dbReference type="Google" id="ProtNLM"/>
    </source>
</evidence>
<comment type="caution">
    <text evidence="1">The sequence shown here is derived from an EMBL/GenBank/DDBJ whole genome shotgun (WGS) entry which is preliminary data.</text>
</comment>
<dbReference type="EMBL" id="AZHW01000990">
    <property type="protein sequence ID" value="ETW94880.1"/>
    <property type="molecule type" value="Genomic_DNA"/>
</dbReference>
<evidence type="ECO:0000313" key="2">
    <source>
        <dbReference type="Proteomes" id="UP000019141"/>
    </source>
</evidence>
<keyword evidence="2" id="KW-1185">Reference proteome</keyword>
<sequence>MARKSKPQPETLSLADAFHILTVDDLKARVSLLKTSEEPKRKADFIAVIEKHLEGDRLKALWERLDDLQQKAVSEAIYASDGVFDRARFQAKYGELPDFGTRTGRWSSSVTPSLLRLFIYSEARYHDTASVVPKELRQRLLKFVPQPAAPALDPVDELPEVYELEEVSYSLADDDDGIVVVMGKRAYQMPLKPPSKEVTVEHIPIVRRDMERAASQDLQTVLRLIDRGKVTVSDKTLQPSAATMKGIAEVLRDGDFFEDSEVGPLKAFAWPLLVQVGRLAELQGKKLALTRAGRKALSTPPAETLRSVWQRWLKSTMLDEFNRINEIKGQRGKGKRAMTALAGRRAVIASALEQCPVGSWVSFDTYSRFMQAGNFNFEITRDPWQLYIVDANYGNLGNQGYHDWTILQDRYLLCLLFEYVATLGLIDVAYINPHGARPNFRDLWGADDLDFLSRYDGLLYFRLNPLGAFCLGLASDYVPSELEARGALTVMPNLQIQSTGEALSPDEILLLDTYAEHESEDVWRLSRDKALSAVESGNQIQELQAFLSSRDEQPLPDTVESFISTTERQAKALVNKGMALLIECVDADVAEQVANHEVTKSLCQRAGDRHLVVQAETEASFRKALHTLGYGMPKV</sequence>
<dbReference type="HOGENOM" id="CLU_031710_0_0_7"/>
<evidence type="ECO:0000313" key="1">
    <source>
        <dbReference type="EMBL" id="ETW94880.1"/>
    </source>
</evidence>
<dbReference type="AlphaFoldDB" id="W4LAZ6"/>
<organism evidence="1 2">
    <name type="scientific">Entotheonella factor</name>
    <dbReference type="NCBI Taxonomy" id="1429438"/>
    <lineage>
        <taxon>Bacteria</taxon>
        <taxon>Pseudomonadati</taxon>
        <taxon>Nitrospinota/Tectimicrobiota group</taxon>
        <taxon>Candidatus Tectimicrobiota</taxon>
        <taxon>Candidatus Entotheonellia</taxon>
        <taxon>Candidatus Entotheonellales</taxon>
        <taxon>Candidatus Entotheonellaceae</taxon>
        <taxon>Candidatus Entotheonella</taxon>
    </lineage>
</organism>
<name>W4LAZ6_ENTF1</name>
<dbReference type="Proteomes" id="UP000019141">
    <property type="component" value="Unassembled WGS sequence"/>
</dbReference>
<gene>
    <name evidence="1" type="ORF">ETSY1_32950</name>
</gene>
<reference evidence="1 2" key="1">
    <citation type="journal article" date="2014" name="Nature">
        <title>An environmental bacterial taxon with a large and distinct metabolic repertoire.</title>
        <authorList>
            <person name="Wilson M.C."/>
            <person name="Mori T."/>
            <person name="Ruckert C."/>
            <person name="Uria A.R."/>
            <person name="Helf M.J."/>
            <person name="Takada K."/>
            <person name="Gernert C."/>
            <person name="Steffens U.A."/>
            <person name="Heycke N."/>
            <person name="Schmitt S."/>
            <person name="Rinke C."/>
            <person name="Helfrich E.J."/>
            <person name="Brachmann A.O."/>
            <person name="Gurgui C."/>
            <person name="Wakimoto T."/>
            <person name="Kracht M."/>
            <person name="Crusemann M."/>
            <person name="Hentschel U."/>
            <person name="Abe I."/>
            <person name="Matsunaga S."/>
            <person name="Kalinowski J."/>
            <person name="Takeyama H."/>
            <person name="Piel J."/>
        </authorList>
    </citation>
    <scope>NUCLEOTIDE SEQUENCE [LARGE SCALE GENOMIC DNA]</scope>
    <source>
        <strain evidence="2">TSY1</strain>
    </source>
</reference>
<accession>W4LAZ6</accession>
<dbReference type="PATRIC" id="fig|1429438.4.peg.6241"/>
<protein>
    <recommendedName>
        <fullName evidence="3">Helicase XPB/Ssl2 N-terminal domain-containing protein</fullName>
    </recommendedName>
</protein>
<proteinExistence type="predicted"/>